<dbReference type="EMBL" id="NRSJ01000075">
    <property type="protein sequence ID" value="MBK1707264.1"/>
    <property type="molecule type" value="Genomic_DNA"/>
</dbReference>
<evidence type="ECO:0000256" key="1">
    <source>
        <dbReference type="SAM" id="MobiDB-lite"/>
    </source>
</evidence>
<keyword evidence="4" id="KW-1185">Reference proteome</keyword>
<feature type="domain" description="Ferrous iron transporter FeoA-like" evidence="2">
    <location>
        <begin position="192"/>
        <end position="272"/>
    </location>
</feature>
<gene>
    <name evidence="3" type="ORF">CKO40_22705</name>
</gene>
<dbReference type="Gene3D" id="2.30.30.90">
    <property type="match status" value="1"/>
</dbReference>
<dbReference type="SMART" id="SM00899">
    <property type="entry name" value="FeoA"/>
    <property type="match status" value="3"/>
</dbReference>
<accession>A0AAJ0U8G7</accession>
<name>A0AAJ0U8G7_9GAMM</name>
<organism evidence="3 4">
    <name type="scientific">Halochromatium glycolicum</name>
    <dbReference type="NCBI Taxonomy" id="85075"/>
    <lineage>
        <taxon>Bacteria</taxon>
        <taxon>Pseudomonadati</taxon>
        <taxon>Pseudomonadota</taxon>
        <taxon>Gammaproteobacteria</taxon>
        <taxon>Chromatiales</taxon>
        <taxon>Chromatiaceae</taxon>
        <taxon>Halochromatium</taxon>
    </lineage>
</organism>
<reference evidence="3" key="2">
    <citation type="journal article" date="2020" name="Microorganisms">
        <title>Osmotic Adaptation and Compatible Solute Biosynthesis of Phototrophic Bacteria as Revealed from Genome Analyses.</title>
        <authorList>
            <person name="Imhoff J.F."/>
            <person name="Rahn T."/>
            <person name="Kunzel S."/>
            <person name="Keller A."/>
            <person name="Neulinger S.C."/>
        </authorList>
    </citation>
    <scope>NUCLEOTIDE SEQUENCE</scope>
    <source>
        <strain evidence="3">DSM 11080</strain>
    </source>
</reference>
<feature type="region of interest" description="Disordered" evidence="1">
    <location>
        <begin position="1"/>
        <end position="36"/>
    </location>
</feature>
<protein>
    <recommendedName>
        <fullName evidence="2">Ferrous iron transporter FeoA-like domain-containing protein</fullName>
    </recommendedName>
</protein>
<feature type="compositionally biased region" description="Basic residues" evidence="1">
    <location>
        <begin position="10"/>
        <end position="19"/>
    </location>
</feature>
<evidence type="ECO:0000313" key="4">
    <source>
        <dbReference type="Proteomes" id="UP001296776"/>
    </source>
</evidence>
<proteinExistence type="predicted"/>
<dbReference type="InterPro" id="IPR007167">
    <property type="entry name" value="Fe-transptr_FeoA-like"/>
</dbReference>
<evidence type="ECO:0000259" key="2">
    <source>
        <dbReference type="SMART" id="SM00899"/>
    </source>
</evidence>
<dbReference type="Proteomes" id="UP001296776">
    <property type="component" value="Unassembled WGS sequence"/>
</dbReference>
<evidence type="ECO:0000313" key="3">
    <source>
        <dbReference type="EMBL" id="MBK1707264.1"/>
    </source>
</evidence>
<reference evidence="3" key="1">
    <citation type="submission" date="2017-08" db="EMBL/GenBank/DDBJ databases">
        <authorList>
            <person name="Imhoff J.F."/>
            <person name="Rahn T."/>
            <person name="Kuenzel S."/>
            <person name="Neulinger S.C."/>
        </authorList>
    </citation>
    <scope>NUCLEOTIDE SEQUENCE</scope>
    <source>
        <strain evidence="3">DSM 11080</strain>
    </source>
</reference>
<dbReference type="InterPro" id="IPR038157">
    <property type="entry name" value="FeoA_core_dom"/>
</dbReference>
<feature type="domain" description="Ferrous iron transporter FeoA-like" evidence="2">
    <location>
        <begin position="38"/>
        <end position="109"/>
    </location>
</feature>
<sequence>MAARNGPARRWPRRQRRWHPCPPATRPPHPARRQMMQTSLDQAPVGQALRLGPVLNGLLAERLHRLGLYPGCVLYRQDEEIQLQPVRVRGPRGEATLTSGMAAKVIVHHDDDHKTPIIEMRPGEQGHIEGLTAGTGLEEALRTLGFVENDRITLLRKIPPMRYKAQLDGGRRLSFTESVAAKLWGELDGRPMQFANARKDHPFRVIAILGGEAAQAQIASLGIREGDRLSLQTVCPDEVVGEPIPAPIVITSADGLRLYLRPDQAQLILVETRAAASA</sequence>
<dbReference type="Pfam" id="PF04023">
    <property type="entry name" value="FeoA"/>
    <property type="match status" value="1"/>
</dbReference>
<comment type="caution">
    <text evidence="3">The sequence shown here is derived from an EMBL/GenBank/DDBJ whole genome shotgun (WGS) entry which is preliminary data.</text>
</comment>
<dbReference type="GO" id="GO:0046914">
    <property type="term" value="F:transition metal ion binding"/>
    <property type="evidence" value="ECO:0007669"/>
    <property type="project" value="InterPro"/>
</dbReference>
<feature type="domain" description="Ferrous iron transporter FeoA-like" evidence="2">
    <location>
        <begin position="115"/>
        <end position="187"/>
    </location>
</feature>
<dbReference type="AlphaFoldDB" id="A0AAJ0U8G7"/>